<dbReference type="EMBL" id="CAKMRJ010005523">
    <property type="protein sequence ID" value="CAH1445757.1"/>
    <property type="molecule type" value="Genomic_DNA"/>
</dbReference>
<keyword evidence="3" id="KW-1185">Reference proteome</keyword>
<sequence length="163" mass="19425">MEYNRQSRRDSSGLFKAIVDSSSMSVKEALDNWLKEGNDLSRWEISFLMPELRKRRKYSEAEAFQVLEWLESHEKVEFGEKYYVQRVDLVAMAWSLQNAENYIKNKIPESFKREVFYQYLLANCVLNTNTKEKSRASLQPNQKPETLYIHFFLRSNSSFIQEN</sequence>
<gene>
    <name evidence="2" type="ORF">LVIROSA_LOCUS31501</name>
</gene>
<organism evidence="2 3">
    <name type="scientific">Lactuca virosa</name>
    <dbReference type="NCBI Taxonomy" id="75947"/>
    <lineage>
        <taxon>Eukaryota</taxon>
        <taxon>Viridiplantae</taxon>
        <taxon>Streptophyta</taxon>
        <taxon>Embryophyta</taxon>
        <taxon>Tracheophyta</taxon>
        <taxon>Spermatophyta</taxon>
        <taxon>Magnoliopsida</taxon>
        <taxon>eudicotyledons</taxon>
        <taxon>Gunneridae</taxon>
        <taxon>Pentapetalae</taxon>
        <taxon>asterids</taxon>
        <taxon>campanulids</taxon>
        <taxon>Asterales</taxon>
        <taxon>Asteraceae</taxon>
        <taxon>Cichorioideae</taxon>
        <taxon>Cichorieae</taxon>
        <taxon>Lactucinae</taxon>
        <taxon>Lactuca</taxon>
    </lineage>
</organism>
<dbReference type="GO" id="GO:0005739">
    <property type="term" value="C:mitochondrion"/>
    <property type="evidence" value="ECO:0007669"/>
    <property type="project" value="TreeGrafter"/>
</dbReference>
<proteinExistence type="inferred from homology"/>
<dbReference type="PANTHER" id="PTHR45717">
    <property type="entry name" value="OS12G0527900 PROTEIN"/>
    <property type="match status" value="1"/>
</dbReference>
<reference evidence="2 3" key="1">
    <citation type="submission" date="2022-01" db="EMBL/GenBank/DDBJ databases">
        <authorList>
            <person name="Xiong W."/>
            <person name="Schranz E."/>
        </authorList>
    </citation>
    <scope>NUCLEOTIDE SEQUENCE [LARGE SCALE GENOMIC DNA]</scope>
</reference>
<protein>
    <submittedName>
        <fullName evidence="2">Uncharacterized protein</fullName>
    </submittedName>
</protein>
<evidence type="ECO:0000256" key="1">
    <source>
        <dbReference type="ARBA" id="ARBA00007626"/>
    </source>
</evidence>
<comment type="caution">
    <text evidence="2">The sequence shown here is derived from an EMBL/GenBank/DDBJ whole genome shotgun (WGS) entry which is preliminary data.</text>
</comment>
<name>A0AAU9P701_9ASTR</name>
<accession>A0AAU9P701</accession>
<dbReference type="Proteomes" id="UP001157418">
    <property type="component" value="Unassembled WGS sequence"/>
</dbReference>
<evidence type="ECO:0000313" key="2">
    <source>
        <dbReference type="EMBL" id="CAH1445757.1"/>
    </source>
</evidence>
<evidence type="ECO:0000313" key="3">
    <source>
        <dbReference type="Proteomes" id="UP001157418"/>
    </source>
</evidence>
<dbReference type="AlphaFoldDB" id="A0AAU9P701"/>
<dbReference type="PANTHER" id="PTHR45717:SF15">
    <property type="entry name" value="AGL218WP"/>
    <property type="match status" value="1"/>
</dbReference>
<comment type="similarity">
    <text evidence="1">Belongs to the PPR family. P subfamily.</text>
</comment>